<keyword evidence="5 8" id="KW-0378">Hydrolase</keyword>
<feature type="active site" description="Proton donor" evidence="9">
    <location>
        <position position="143"/>
    </location>
</feature>
<evidence type="ECO:0000256" key="10">
    <source>
        <dbReference type="PIRSR" id="PIRSR001084-2"/>
    </source>
</evidence>
<feature type="binding site" evidence="10">
    <location>
        <position position="142"/>
    </location>
    <ligand>
        <name>substrate</name>
    </ligand>
</feature>
<evidence type="ECO:0000259" key="13">
    <source>
        <dbReference type="Pfam" id="PF08532"/>
    </source>
</evidence>
<dbReference type="Gene3D" id="3.40.50.880">
    <property type="match status" value="1"/>
</dbReference>
<comment type="caution">
    <text evidence="15">The sequence shown here is derived from an EMBL/GenBank/DDBJ whole genome shotgun (WGS) entry which is preliminary data.</text>
</comment>
<feature type="binding site" evidence="10">
    <location>
        <position position="322"/>
    </location>
    <ligand>
        <name>substrate</name>
    </ligand>
</feature>
<organism evidence="15 16">
    <name type="scientific">Erythrobacter ramosus</name>
    <dbReference type="NCBI Taxonomy" id="35811"/>
    <lineage>
        <taxon>Bacteria</taxon>
        <taxon>Pseudomonadati</taxon>
        <taxon>Pseudomonadota</taxon>
        <taxon>Alphaproteobacteria</taxon>
        <taxon>Sphingomonadales</taxon>
        <taxon>Erythrobacteraceae</taxon>
        <taxon>Erythrobacter/Porphyrobacter group</taxon>
        <taxon>Erythrobacter</taxon>
    </lineage>
</organism>
<dbReference type="PIRSF" id="PIRSF001084">
    <property type="entry name" value="B-galactosidase"/>
    <property type="match status" value="1"/>
</dbReference>
<dbReference type="OrthoDB" id="9800974at2"/>
<dbReference type="InterPro" id="IPR003476">
    <property type="entry name" value="Glyco_hydro_42"/>
</dbReference>
<dbReference type="InterPro" id="IPR017853">
    <property type="entry name" value="GH"/>
</dbReference>
<evidence type="ECO:0000256" key="3">
    <source>
        <dbReference type="ARBA" id="ARBA00012756"/>
    </source>
</evidence>
<evidence type="ECO:0000256" key="11">
    <source>
        <dbReference type="PIRSR" id="PIRSR001084-3"/>
    </source>
</evidence>
<feature type="domain" description="Glycoside hydrolase family 42 N-terminal" evidence="12">
    <location>
        <begin position="6"/>
        <end position="390"/>
    </location>
</feature>
<dbReference type="AlphaFoldDB" id="A0A6I4UL45"/>
<evidence type="ECO:0000313" key="14">
    <source>
        <dbReference type="EMBL" id="MBB3774209.1"/>
    </source>
</evidence>
<evidence type="ECO:0000313" key="16">
    <source>
        <dbReference type="Proteomes" id="UP000430021"/>
    </source>
</evidence>
<sequence>MKLGCCYYPEHWPEAIWAEDARRMAAMGLRLVRIGEFAWSRIEPEGGARYEWGWLDRAIETLHAAGLQVILGTPTATPPKWLVDHMPDMVAIDEQGRPRGFGSRRHYCFSHEGYRAECRRIVTALAERYGAHPAVVMWQTDNEYGCHDTVLSFSDAAAASFRGWLAARYGTVDALNAAWGNIFWSMEYRSFAEVDPPHLTVTEANPAHWLDYRRFASDQVASFNREQVDILRRLSPGVDITHNFMGFFTEFDHHDVGRDIDVATWDSYPLGFLEQFWFSREEKAAYLRQGHPDIAAFHHDLYRGCSNGRWGVMEQQPGPVNWARYNPAPLPGMVMLWTLEAAAHGAELTSYFRWRQAPFAQEQMHAGLLRPDSTEAEAAPEVRKAAEVLAAIGPQQTAQAPVALVFSYAPAWVIGIQPQGQSFRYLELVFTWYSALRARGLDVDIVSPEADLSGYRMVVVPSLPILPEGFADKLGALTCPVLVGPRSGSKTDSFCMPEGLAPGSLRDVIPLTVTRVESLRDGISEPAEGFAVTRWREDVASDLAPEWADAEGRGVVYAHANIRYCAVWPDAKLLGLLVERMAAEADVPLTHLPEGIRIRRTRTHVFTFNYSAAPVFVPHLGLTLGPASWHLDPL</sequence>
<evidence type="ECO:0000256" key="5">
    <source>
        <dbReference type="ARBA" id="ARBA00022801"/>
    </source>
</evidence>
<evidence type="ECO:0000256" key="4">
    <source>
        <dbReference type="ARBA" id="ARBA00022723"/>
    </source>
</evidence>
<protein>
    <recommendedName>
        <fullName evidence="3 8">Beta-galactosidase</fullName>
        <shortName evidence="8">Beta-gal</shortName>
        <ecNumber evidence="3 8">3.2.1.23</ecNumber>
    </recommendedName>
</protein>
<dbReference type="RefSeq" id="WP_160760207.1">
    <property type="nucleotide sequence ID" value="NZ_BAAADZ010000002.1"/>
</dbReference>
<feature type="binding site" evidence="10">
    <location>
        <position position="104"/>
    </location>
    <ligand>
        <name>substrate</name>
    </ligand>
</feature>
<dbReference type="EMBL" id="WTYB01000001">
    <property type="protein sequence ID" value="MXP38133.1"/>
    <property type="molecule type" value="Genomic_DNA"/>
</dbReference>
<dbReference type="EC" id="3.2.1.23" evidence="3 8"/>
<accession>A0A6I4UL45</accession>
<dbReference type="InterPro" id="IPR013738">
    <property type="entry name" value="Beta_galactosidase_Trimer"/>
</dbReference>
<proteinExistence type="inferred from homology"/>
<dbReference type="SUPFAM" id="SSF51445">
    <property type="entry name" value="(Trans)glycosidases"/>
    <property type="match status" value="1"/>
</dbReference>
<evidence type="ECO:0000256" key="1">
    <source>
        <dbReference type="ARBA" id="ARBA00001412"/>
    </source>
</evidence>
<evidence type="ECO:0000313" key="15">
    <source>
        <dbReference type="EMBL" id="MXP38133.1"/>
    </source>
</evidence>
<feature type="binding site" evidence="11">
    <location>
        <position position="108"/>
    </location>
    <ligand>
        <name>Zn(2+)</name>
        <dbReference type="ChEBI" id="CHEBI:29105"/>
    </ligand>
</feature>
<name>A0A6I4UL45_9SPHN</name>
<comment type="catalytic activity">
    <reaction evidence="1 8">
        <text>Hydrolysis of terminal non-reducing beta-D-galactose residues in beta-D-galactosides.</text>
        <dbReference type="EC" id="3.2.1.23"/>
    </reaction>
</comment>
<keyword evidence="17" id="KW-1185">Reference proteome</keyword>
<dbReference type="GO" id="GO:0009341">
    <property type="term" value="C:beta-galactosidase complex"/>
    <property type="evidence" value="ECO:0007669"/>
    <property type="project" value="InterPro"/>
</dbReference>
<dbReference type="Pfam" id="PF02449">
    <property type="entry name" value="Glyco_hydro_42"/>
    <property type="match status" value="1"/>
</dbReference>
<feature type="domain" description="Beta-galactosidase trimerisation" evidence="13">
    <location>
        <begin position="400"/>
        <end position="587"/>
    </location>
</feature>
<keyword evidence="7 8" id="KW-0326">Glycosidase</keyword>
<dbReference type="SUPFAM" id="SSF52317">
    <property type="entry name" value="Class I glutamine amidotransferase-like"/>
    <property type="match status" value="1"/>
</dbReference>
<evidence type="ECO:0000256" key="8">
    <source>
        <dbReference type="PIRNR" id="PIRNR001084"/>
    </source>
</evidence>
<evidence type="ECO:0000256" key="6">
    <source>
        <dbReference type="ARBA" id="ARBA00022833"/>
    </source>
</evidence>
<dbReference type="GO" id="GO:0005975">
    <property type="term" value="P:carbohydrate metabolic process"/>
    <property type="evidence" value="ECO:0007669"/>
    <property type="project" value="InterPro"/>
</dbReference>
<reference evidence="14 17" key="2">
    <citation type="submission" date="2020-08" db="EMBL/GenBank/DDBJ databases">
        <title>Genomic Encyclopedia of Type Strains, Phase IV (KMG-IV): sequencing the most valuable type-strain genomes for metagenomic binning, comparative biology and taxonomic classification.</title>
        <authorList>
            <person name="Goeker M."/>
        </authorList>
    </citation>
    <scope>NUCLEOTIDE SEQUENCE [LARGE SCALE GENOMIC DNA]</scope>
    <source>
        <strain evidence="14 17">DSM 8510</strain>
    </source>
</reference>
<dbReference type="EMBL" id="JACICE010000001">
    <property type="protein sequence ID" value="MBB3774209.1"/>
    <property type="molecule type" value="Genomic_DNA"/>
</dbReference>
<dbReference type="PANTHER" id="PTHR36447:SF2">
    <property type="entry name" value="BETA-GALACTOSIDASE YESZ"/>
    <property type="match status" value="1"/>
</dbReference>
<dbReference type="PANTHER" id="PTHR36447">
    <property type="entry name" value="BETA-GALACTOSIDASE GANA"/>
    <property type="match status" value="1"/>
</dbReference>
<dbReference type="InterPro" id="IPR029062">
    <property type="entry name" value="Class_I_gatase-like"/>
</dbReference>
<evidence type="ECO:0000256" key="9">
    <source>
        <dbReference type="PIRSR" id="PIRSR001084-1"/>
    </source>
</evidence>
<evidence type="ECO:0000256" key="2">
    <source>
        <dbReference type="ARBA" id="ARBA00005940"/>
    </source>
</evidence>
<gene>
    <name evidence="14" type="ORF">FHS52_000152</name>
    <name evidence="15" type="ORF">GRI59_05835</name>
</gene>
<dbReference type="GO" id="GO:0046872">
    <property type="term" value="F:metal ion binding"/>
    <property type="evidence" value="ECO:0007669"/>
    <property type="project" value="UniProtKB-KW"/>
</dbReference>
<reference evidence="15 16" key="1">
    <citation type="submission" date="2019-12" db="EMBL/GenBank/DDBJ databases">
        <title>Genomic-based taxomic classification of the family Erythrobacteraceae.</title>
        <authorList>
            <person name="Xu L."/>
        </authorList>
    </citation>
    <scope>NUCLEOTIDE SEQUENCE [LARGE SCALE GENOMIC DNA]</scope>
    <source>
        <strain evidence="15 16">JCM 10282</strain>
    </source>
</reference>
<comment type="similarity">
    <text evidence="2 8">Belongs to the glycosyl hydrolase 42 family.</text>
</comment>
<dbReference type="Gene3D" id="3.20.20.80">
    <property type="entry name" value="Glycosidases"/>
    <property type="match status" value="1"/>
</dbReference>
<feature type="active site" description="Nucleophile" evidence="9">
    <location>
        <position position="314"/>
    </location>
</feature>
<evidence type="ECO:0000256" key="7">
    <source>
        <dbReference type="ARBA" id="ARBA00023295"/>
    </source>
</evidence>
<dbReference type="Proteomes" id="UP000430021">
    <property type="component" value="Unassembled WGS sequence"/>
</dbReference>
<evidence type="ECO:0000259" key="12">
    <source>
        <dbReference type="Pfam" id="PF02449"/>
    </source>
</evidence>
<keyword evidence="4 11" id="KW-0479">Metal-binding</keyword>
<dbReference type="Proteomes" id="UP000548685">
    <property type="component" value="Unassembled WGS sequence"/>
</dbReference>
<evidence type="ECO:0000313" key="17">
    <source>
        <dbReference type="Proteomes" id="UP000548685"/>
    </source>
</evidence>
<dbReference type="Pfam" id="PF08532">
    <property type="entry name" value="Glyco_hydro_42M"/>
    <property type="match status" value="1"/>
</dbReference>
<dbReference type="InterPro" id="IPR013529">
    <property type="entry name" value="Glyco_hydro_42_N"/>
</dbReference>
<dbReference type="CDD" id="cd03143">
    <property type="entry name" value="A4_beta-galactosidase_middle_domain"/>
    <property type="match status" value="1"/>
</dbReference>
<keyword evidence="6 11" id="KW-0862">Zinc</keyword>
<dbReference type="GO" id="GO:0004565">
    <property type="term" value="F:beta-galactosidase activity"/>
    <property type="evidence" value="ECO:0007669"/>
    <property type="project" value="UniProtKB-EC"/>
</dbReference>